<dbReference type="Pfam" id="PF00691">
    <property type="entry name" value="OmpA"/>
    <property type="match status" value="1"/>
</dbReference>
<dbReference type="Gene3D" id="2.120.10.30">
    <property type="entry name" value="TolB, C-terminal domain"/>
    <property type="match status" value="1"/>
</dbReference>
<dbReference type="InterPro" id="IPR011042">
    <property type="entry name" value="6-blade_b-propeller_TolB-like"/>
</dbReference>
<dbReference type="SUPFAM" id="SSF103088">
    <property type="entry name" value="OmpA-like"/>
    <property type="match status" value="1"/>
</dbReference>
<dbReference type="SUPFAM" id="SSF48452">
    <property type="entry name" value="TPR-like"/>
    <property type="match status" value="1"/>
</dbReference>
<dbReference type="PANTHER" id="PTHR30329">
    <property type="entry name" value="STATOR ELEMENT OF FLAGELLAR MOTOR COMPLEX"/>
    <property type="match status" value="1"/>
</dbReference>
<dbReference type="AlphaFoldDB" id="A0A1T4TJJ2"/>
<feature type="domain" description="OmpA-like" evidence="6">
    <location>
        <begin position="617"/>
        <end position="738"/>
    </location>
</feature>
<dbReference type="InterPro" id="IPR006665">
    <property type="entry name" value="OmpA-like"/>
</dbReference>
<dbReference type="PRINTS" id="PR01021">
    <property type="entry name" value="OMPADOMAIN"/>
</dbReference>
<evidence type="ECO:0000256" key="5">
    <source>
        <dbReference type="SAM" id="MobiDB-lite"/>
    </source>
</evidence>
<keyword evidence="8" id="KW-1185">Reference proteome</keyword>
<dbReference type="Proteomes" id="UP000190367">
    <property type="component" value="Unassembled WGS sequence"/>
</dbReference>
<evidence type="ECO:0000313" key="7">
    <source>
        <dbReference type="EMBL" id="SKA40656.1"/>
    </source>
</evidence>
<evidence type="ECO:0000256" key="3">
    <source>
        <dbReference type="ARBA" id="ARBA00023237"/>
    </source>
</evidence>
<feature type="region of interest" description="Disordered" evidence="5">
    <location>
        <begin position="565"/>
        <end position="589"/>
    </location>
</feature>
<dbReference type="InterPro" id="IPR011659">
    <property type="entry name" value="WD40"/>
</dbReference>
<dbReference type="PANTHER" id="PTHR30329:SF21">
    <property type="entry name" value="LIPOPROTEIN YIAD-RELATED"/>
    <property type="match status" value="1"/>
</dbReference>
<dbReference type="CDD" id="cd07185">
    <property type="entry name" value="OmpA_C-like"/>
    <property type="match status" value="1"/>
</dbReference>
<dbReference type="PROSITE" id="PS51123">
    <property type="entry name" value="OMPA_2"/>
    <property type="match status" value="1"/>
</dbReference>
<dbReference type="OrthoDB" id="1488841at2"/>
<dbReference type="InterPro" id="IPR036737">
    <property type="entry name" value="OmpA-like_sf"/>
</dbReference>
<keyword evidence="2 4" id="KW-0472">Membrane</keyword>
<accession>A0A1T4TJJ2</accession>
<dbReference type="RefSeq" id="WP_078672037.1">
    <property type="nucleotide sequence ID" value="NZ_FUWZ01000005.1"/>
</dbReference>
<dbReference type="PROSITE" id="PS51257">
    <property type="entry name" value="PROKAR_LIPOPROTEIN"/>
    <property type="match status" value="1"/>
</dbReference>
<gene>
    <name evidence="7" type="ORF">SAMN04488128_105227</name>
</gene>
<dbReference type="InterPro" id="IPR050330">
    <property type="entry name" value="Bact_OuterMem_StrucFunc"/>
</dbReference>
<dbReference type="InterPro" id="IPR011990">
    <property type="entry name" value="TPR-like_helical_dom_sf"/>
</dbReference>
<organism evidence="7 8">
    <name type="scientific">Chitinophaga eiseniae</name>
    <dbReference type="NCBI Taxonomy" id="634771"/>
    <lineage>
        <taxon>Bacteria</taxon>
        <taxon>Pseudomonadati</taxon>
        <taxon>Bacteroidota</taxon>
        <taxon>Chitinophagia</taxon>
        <taxon>Chitinophagales</taxon>
        <taxon>Chitinophagaceae</taxon>
        <taxon>Chitinophaga</taxon>
    </lineage>
</organism>
<dbReference type="EMBL" id="FUWZ01000005">
    <property type="protein sequence ID" value="SKA40656.1"/>
    <property type="molecule type" value="Genomic_DNA"/>
</dbReference>
<sequence>MKTRFTERMRNYHVGHLVFFLGVLIMTGSCSFVKDHTSGSMGMSKARRAERLFKRQEYERAISLCNDVINNTNNENARRQAKFQLARIYFETRQFEKTVSLYDELLYKPSDDVLVTDVTTYIDLLKRTGRVEKARQISEVYANNYKNNARFTNLQESLVNYYTFFNRDSLRNVKADSLRLSLPGYQYGLALYKDNIVFLSNDFKKNEAQSFYTNSRLYMISEDGIEPFNNSLKGILQVGPASFYDKGQKVIYTSNRFTDVKNDKNSYINYNNGTQLLTSTYQENHDAWSKPVPLKLGKSSDSWSFLHPSVASNGKRLYFASDMSGGQGGTDIYYADWDKAEKRWKTPVNMGPKVNTNGNELYPFIVGDKLFFASNGLRGFGGLDIFMIDLKKPDEGPVHLPYPVNSQFDDLNAVLDESKSLLYFTSDRSGVHDNDHIYVLNLKKNPLKQLGLPYPGKPVNDEDKVPYTMMQTDNRQQLTLVGDKTYDNLAPVVKAEDKPAAPAVVHTAVPVTTTAREVKDYTDEVVDSSPEMIPWQNLAHPAPAAAPVTAAAPAAIVPDYGQRTVGGQPQQLNRQGAATAKGAPASPVKKNMTADSTVIHVSAYTLAADSAFRIPVSGWKVPGAVYFDLNSYIPQDKEWRKLDSIFYIWKAQPQRMIIVNGHADIIGTEKYNLALSKNRAVYIQECLLSRGVEAARIRINYFGSTRPVLVASQYTMDADREKFILQQGVNRRCEITIQ</sequence>
<reference evidence="8" key="1">
    <citation type="submission" date="2017-02" db="EMBL/GenBank/DDBJ databases">
        <authorList>
            <person name="Varghese N."/>
            <person name="Submissions S."/>
        </authorList>
    </citation>
    <scope>NUCLEOTIDE SEQUENCE [LARGE SCALE GENOMIC DNA]</scope>
    <source>
        <strain evidence="8">DSM 22224</strain>
    </source>
</reference>
<evidence type="ECO:0000259" key="6">
    <source>
        <dbReference type="PROSITE" id="PS51123"/>
    </source>
</evidence>
<dbReference type="Gene3D" id="1.25.40.10">
    <property type="entry name" value="Tetratricopeptide repeat domain"/>
    <property type="match status" value="1"/>
</dbReference>
<dbReference type="STRING" id="634771.SAMN04488128_105227"/>
<dbReference type="SUPFAM" id="SSF82171">
    <property type="entry name" value="DPP6 N-terminal domain-like"/>
    <property type="match status" value="1"/>
</dbReference>
<proteinExistence type="predicted"/>
<dbReference type="Gene3D" id="3.30.1330.60">
    <property type="entry name" value="OmpA-like domain"/>
    <property type="match status" value="1"/>
</dbReference>
<keyword evidence="3" id="KW-0998">Cell outer membrane</keyword>
<feature type="compositionally biased region" description="Polar residues" evidence="5">
    <location>
        <begin position="565"/>
        <end position="576"/>
    </location>
</feature>
<comment type="subcellular location">
    <subcellularLocation>
        <location evidence="1">Cell outer membrane</location>
    </subcellularLocation>
</comment>
<name>A0A1T4TJJ2_9BACT</name>
<evidence type="ECO:0000313" key="8">
    <source>
        <dbReference type="Proteomes" id="UP000190367"/>
    </source>
</evidence>
<dbReference type="GO" id="GO:0009279">
    <property type="term" value="C:cell outer membrane"/>
    <property type="evidence" value="ECO:0007669"/>
    <property type="project" value="UniProtKB-SubCell"/>
</dbReference>
<evidence type="ECO:0000256" key="4">
    <source>
        <dbReference type="PROSITE-ProRule" id="PRU00473"/>
    </source>
</evidence>
<evidence type="ECO:0000256" key="2">
    <source>
        <dbReference type="ARBA" id="ARBA00023136"/>
    </source>
</evidence>
<evidence type="ECO:0000256" key="1">
    <source>
        <dbReference type="ARBA" id="ARBA00004442"/>
    </source>
</evidence>
<dbReference type="InterPro" id="IPR006664">
    <property type="entry name" value="OMP_bac"/>
</dbReference>
<dbReference type="Pfam" id="PF07676">
    <property type="entry name" value="PD40"/>
    <property type="match status" value="1"/>
</dbReference>
<protein>
    <submittedName>
        <fullName evidence="7">Outer membrane protein OmpA</fullName>
    </submittedName>
</protein>